<dbReference type="Pfam" id="PF00850">
    <property type="entry name" value="Hist_deacetyl"/>
    <property type="match status" value="1"/>
</dbReference>
<dbReference type="InterPro" id="IPR023801">
    <property type="entry name" value="His_deacetylse_dom"/>
</dbReference>
<dbReference type="GO" id="GO:0045149">
    <property type="term" value="P:acetoin metabolic process"/>
    <property type="evidence" value="ECO:0007669"/>
    <property type="project" value="InterPro"/>
</dbReference>
<dbReference type="InterPro" id="IPR023696">
    <property type="entry name" value="Ureohydrolase_dom_sf"/>
</dbReference>
<dbReference type="Proteomes" id="UP000464658">
    <property type="component" value="Chromosome"/>
</dbReference>
<dbReference type="GO" id="GO:0040029">
    <property type="term" value="P:epigenetic regulation of gene expression"/>
    <property type="evidence" value="ECO:0007669"/>
    <property type="project" value="TreeGrafter"/>
</dbReference>
<reference evidence="2 3" key="1">
    <citation type="submission" date="2019-12" db="EMBL/GenBank/DDBJ databases">
        <title>Full genome sequence of a Bacillus safensis strain isolated from commercially available natto in Indonesia.</title>
        <authorList>
            <person name="Yoshida M."/>
            <person name="Uomi M."/>
            <person name="Waturangi D."/>
            <person name="Ekaputri J.J."/>
            <person name="Setiamarga D.H.E."/>
        </authorList>
    </citation>
    <scope>NUCLEOTIDE SEQUENCE [LARGE SCALE GENOMIC DNA]</scope>
    <source>
        <strain evidence="2 3">IDN1</strain>
    </source>
</reference>
<dbReference type="SUPFAM" id="SSF52768">
    <property type="entry name" value="Arginase/deacetylase"/>
    <property type="match status" value="1"/>
</dbReference>
<dbReference type="PRINTS" id="PR01272">
    <property type="entry name" value="ACUCPROTEIN"/>
</dbReference>
<dbReference type="PANTHER" id="PTHR10625:SF10">
    <property type="entry name" value="HISTONE DEACETYLASE HDAC1"/>
    <property type="match status" value="1"/>
</dbReference>
<evidence type="ECO:0000313" key="2">
    <source>
        <dbReference type="EMBL" id="BBP91609.1"/>
    </source>
</evidence>
<evidence type="ECO:0000313" key="3">
    <source>
        <dbReference type="Proteomes" id="UP000464658"/>
    </source>
</evidence>
<name>A0A5S9MIG9_BACIA</name>
<proteinExistence type="predicted"/>
<gene>
    <name evidence="2" type="ORF">BsIDN1_52270</name>
</gene>
<sequence length="166" mass="18459">MKEATFVFSPSFQTYQFNQDHPFNQLRVYLTYDLLQKMKALTEDEIIAPRMATLEELKLVHTADYIQAVQRASEGKLSTAEGERYGLGTEDTPMFAGMHEAASLLVGGTLTAVDQVMLGHSQHALNLGGGLHHGFKGRASGFCIYNDSSVAIQYIQKTYGARIFIY</sequence>
<feature type="domain" description="Histone deacetylase" evidence="1">
    <location>
        <begin position="21"/>
        <end position="165"/>
    </location>
</feature>
<dbReference type="PANTHER" id="PTHR10625">
    <property type="entry name" value="HISTONE DEACETYLASE HDAC1-RELATED"/>
    <property type="match status" value="1"/>
</dbReference>
<organism evidence="2 3">
    <name type="scientific">Bacillus safensis</name>
    <dbReference type="NCBI Taxonomy" id="561879"/>
    <lineage>
        <taxon>Bacteria</taxon>
        <taxon>Bacillati</taxon>
        <taxon>Bacillota</taxon>
        <taxon>Bacilli</taxon>
        <taxon>Bacillales</taxon>
        <taxon>Bacillaceae</taxon>
        <taxon>Bacillus</taxon>
    </lineage>
</organism>
<protein>
    <recommendedName>
        <fullName evidence="1">Histone deacetylase domain-containing protein</fullName>
    </recommendedName>
</protein>
<dbReference type="GO" id="GO:0004407">
    <property type="term" value="F:histone deacetylase activity"/>
    <property type="evidence" value="ECO:0007669"/>
    <property type="project" value="TreeGrafter"/>
</dbReference>
<evidence type="ECO:0000259" key="1">
    <source>
        <dbReference type="Pfam" id="PF00850"/>
    </source>
</evidence>
<accession>A0A5S9MIG9</accession>
<dbReference type="EMBL" id="AP021906">
    <property type="protein sequence ID" value="BBP91609.1"/>
    <property type="molecule type" value="Genomic_DNA"/>
</dbReference>
<dbReference type="AlphaFoldDB" id="A0A5S9MIG9"/>
<dbReference type="InterPro" id="IPR003085">
    <property type="entry name" value="AcuC"/>
</dbReference>
<dbReference type="Gene3D" id="3.40.800.20">
    <property type="entry name" value="Histone deacetylase domain"/>
    <property type="match status" value="1"/>
</dbReference>
<dbReference type="InterPro" id="IPR037138">
    <property type="entry name" value="His_deacetylse_dom_sf"/>
</dbReference>